<reference evidence="1" key="2">
    <citation type="journal article" date="2015" name="Fish Shellfish Immunol.">
        <title>Early steps in the European eel (Anguilla anguilla)-Vibrio vulnificus interaction in the gills: Role of the RtxA13 toxin.</title>
        <authorList>
            <person name="Callol A."/>
            <person name="Pajuelo D."/>
            <person name="Ebbesson L."/>
            <person name="Teles M."/>
            <person name="MacKenzie S."/>
            <person name="Amaro C."/>
        </authorList>
    </citation>
    <scope>NUCLEOTIDE SEQUENCE</scope>
</reference>
<name>A0A0E9T6A8_ANGAN</name>
<reference evidence="1" key="1">
    <citation type="submission" date="2014-11" db="EMBL/GenBank/DDBJ databases">
        <authorList>
            <person name="Amaro Gonzalez C."/>
        </authorList>
    </citation>
    <scope>NUCLEOTIDE SEQUENCE</scope>
</reference>
<sequence>MRFWGTSPAPLARRSGSQGFDFLSFSRRLKKYSHNSYKILYTQIIA</sequence>
<proteinExistence type="predicted"/>
<protein>
    <submittedName>
        <fullName evidence="1">Uncharacterized protein</fullName>
    </submittedName>
</protein>
<organism evidence="1">
    <name type="scientific">Anguilla anguilla</name>
    <name type="common">European freshwater eel</name>
    <name type="synonym">Muraena anguilla</name>
    <dbReference type="NCBI Taxonomy" id="7936"/>
    <lineage>
        <taxon>Eukaryota</taxon>
        <taxon>Metazoa</taxon>
        <taxon>Chordata</taxon>
        <taxon>Craniata</taxon>
        <taxon>Vertebrata</taxon>
        <taxon>Euteleostomi</taxon>
        <taxon>Actinopterygii</taxon>
        <taxon>Neopterygii</taxon>
        <taxon>Teleostei</taxon>
        <taxon>Anguilliformes</taxon>
        <taxon>Anguillidae</taxon>
        <taxon>Anguilla</taxon>
    </lineage>
</organism>
<accession>A0A0E9T6A8</accession>
<dbReference type="AlphaFoldDB" id="A0A0E9T6A8"/>
<dbReference type="EMBL" id="GBXM01059640">
    <property type="protein sequence ID" value="JAH48937.1"/>
    <property type="molecule type" value="Transcribed_RNA"/>
</dbReference>
<evidence type="ECO:0000313" key="1">
    <source>
        <dbReference type="EMBL" id="JAH48937.1"/>
    </source>
</evidence>